<dbReference type="AlphaFoldDB" id="D1PTL0"/>
<dbReference type="HOGENOM" id="CLU_3274414_0_0_10"/>
<reference evidence="1 2" key="1">
    <citation type="submission" date="2009-10" db="EMBL/GenBank/DDBJ databases">
        <authorList>
            <person name="Qin X."/>
            <person name="Bachman B."/>
            <person name="Battles P."/>
            <person name="Bell A."/>
            <person name="Bess C."/>
            <person name="Bickham C."/>
            <person name="Chaboub L."/>
            <person name="Chen D."/>
            <person name="Coyle M."/>
            <person name="Deiros D.R."/>
            <person name="Dinh H."/>
            <person name="Forbes L."/>
            <person name="Fowler G."/>
            <person name="Francisco L."/>
            <person name="Fu Q."/>
            <person name="Gubbala S."/>
            <person name="Hale W."/>
            <person name="Han Y."/>
            <person name="Hemphill L."/>
            <person name="Highlander S.K."/>
            <person name="Hirani K."/>
            <person name="Hogues M."/>
            <person name="Jackson L."/>
            <person name="Jakkamsetti A."/>
            <person name="Javaid M."/>
            <person name="Jiang H."/>
            <person name="Korchina V."/>
            <person name="Kovar C."/>
            <person name="Lara F."/>
            <person name="Lee S."/>
            <person name="Mata R."/>
            <person name="Mathew T."/>
            <person name="Moen C."/>
            <person name="Morales K."/>
            <person name="Munidasa M."/>
            <person name="Nazareth L."/>
            <person name="Ngo R."/>
            <person name="Nguyen L."/>
            <person name="Okwuonu G."/>
            <person name="Ongeri F."/>
            <person name="Patil S."/>
            <person name="Petrosino J."/>
            <person name="Pham C."/>
            <person name="Pham P."/>
            <person name="Pu L.-L."/>
            <person name="Puazo M."/>
            <person name="Raj R."/>
            <person name="Reid J."/>
            <person name="Rouhana J."/>
            <person name="Saada N."/>
            <person name="Shang Y."/>
            <person name="Simmons D."/>
            <person name="Thornton R."/>
            <person name="Warren J."/>
            <person name="Weissenberger G."/>
            <person name="Zhang J."/>
            <person name="Zhang L."/>
            <person name="Zhou C."/>
            <person name="Zhu D."/>
            <person name="Muzny D."/>
            <person name="Worley K."/>
            <person name="Gibbs R."/>
        </authorList>
    </citation>
    <scope>NUCLEOTIDE SEQUENCE [LARGE SCALE GENOMIC DNA]</scope>
    <source>
        <strain evidence="1 2">DSM 17361</strain>
    </source>
</reference>
<evidence type="ECO:0000313" key="2">
    <source>
        <dbReference type="Proteomes" id="UP000003160"/>
    </source>
</evidence>
<sequence>MGTGISFANILFYKITAKSLLVLILYSENLACQVTLVMMKP</sequence>
<accession>D1PTL0</accession>
<evidence type="ECO:0000313" key="1">
    <source>
        <dbReference type="EMBL" id="EFA45270.1"/>
    </source>
</evidence>
<protein>
    <submittedName>
        <fullName evidence="1">Uncharacterized protein</fullName>
    </submittedName>
</protein>
<keyword evidence="2" id="KW-1185">Reference proteome</keyword>
<gene>
    <name evidence="1" type="ORF">HMPREF0645_0295</name>
</gene>
<name>D1PTL0_9BACT</name>
<dbReference type="EMBL" id="ACKS01000017">
    <property type="protein sequence ID" value="EFA45270.1"/>
    <property type="molecule type" value="Genomic_DNA"/>
</dbReference>
<dbReference type="Proteomes" id="UP000003160">
    <property type="component" value="Unassembled WGS sequence"/>
</dbReference>
<comment type="caution">
    <text evidence="1">The sequence shown here is derived from an EMBL/GenBank/DDBJ whole genome shotgun (WGS) entry which is preliminary data.</text>
</comment>
<proteinExistence type="predicted"/>
<organism evidence="1 2">
    <name type="scientific">Hallella bergensis DSM 17361</name>
    <dbReference type="NCBI Taxonomy" id="585502"/>
    <lineage>
        <taxon>Bacteria</taxon>
        <taxon>Pseudomonadati</taxon>
        <taxon>Bacteroidota</taxon>
        <taxon>Bacteroidia</taxon>
        <taxon>Bacteroidales</taxon>
        <taxon>Prevotellaceae</taxon>
        <taxon>Hallella</taxon>
    </lineage>
</organism>